<evidence type="ECO:0000313" key="2">
    <source>
        <dbReference type="EMBL" id="SDM64463.1"/>
    </source>
</evidence>
<keyword evidence="3" id="KW-1185">Reference proteome</keyword>
<keyword evidence="1" id="KW-0812">Transmembrane</keyword>
<gene>
    <name evidence="2" type="ORF">SAMN05660642_02988</name>
</gene>
<dbReference type="Proteomes" id="UP000198680">
    <property type="component" value="Unassembled WGS sequence"/>
</dbReference>
<evidence type="ECO:0000313" key="3">
    <source>
        <dbReference type="Proteomes" id="UP000198680"/>
    </source>
</evidence>
<protein>
    <submittedName>
        <fullName evidence="2">Uncharacterized protein</fullName>
    </submittedName>
</protein>
<reference evidence="3" key="1">
    <citation type="submission" date="2016-10" db="EMBL/GenBank/DDBJ databases">
        <authorList>
            <person name="Varghese N."/>
            <person name="Submissions S."/>
        </authorList>
    </citation>
    <scope>NUCLEOTIDE SEQUENCE [LARGE SCALE GENOMIC DNA]</scope>
    <source>
        <strain evidence="3">DSM 45419</strain>
    </source>
</reference>
<dbReference type="AlphaFoldDB" id="A0A1G9UX35"/>
<proteinExistence type="predicted"/>
<keyword evidence="1" id="KW-1133">Transmembrane helix</keyword>
<dbReference type="EMBL" id="FNHE01000007">
    <property type="protein sequence ID" value="SDM64463.1"/>
    <property type="molecule type" value="Genomic_DNA"/>
</dbReference>
<dbReference type="RefSeq" id="WP_091219712.1">
    <property type="nucleotide sequence ID" value="NZ_FNHE01000007.1"/>
</dbReference>
<feature type="transmembrane region" description="Helical" evidence="1">
    <location>
        <begin position="76"/>
        <end position="96"/>
    </location>
</feature>
<name>A0A1G9UX35_9ACTN</name>
<organism evidence="2 3">
    <name type="scientific">Geodermatophilus siccatus</name>
    <dbReference type="NCBI Taxonomy" id="1137991"/>
    <lineage>
        <taxon>Bacteria</taxon>
        <taxon>Bacillati</taxon>
        <taxon>Actinomycetota</taxon>
        <taxon>Actinomycetes</taxon>
        <taxon>Geodermatophilales</taxon>
        <taxon>Geodermatophilaceae</taxon>
        <taxon>Geodermatophilus</taxon>
    </lineage>
</organism>
<evidence type="ECO:0000256" key="1">
    <source>
        <dbReference type="SAM" id="Phobius"/>
    </source>
</evidence>
<keyword evidence="1" id="KW-0472">Membrane</keyword>
<sequence>MSETAQVALAVVCFSVALLAQVTGLALLAADARRTGSALRRWRDGGTAGRDREAPVRLGELTGLLDSLLGNRFDRAAATALLLIGVVAGALGWFLAL</sequence>
<dbReference type="OrthoDB" id="5195769at2"/>
<feature type="transmembrane region" description="Helical" evidence="1">
    <location>
        <begin position="6"/>
        <end position="30"/>
    </location>
</feature>
<accession>A0A1G9UX35</accession>